<dbReference type="EMBL" id="JAUCMV010000004">
    <property type="protein sequence ID" value="KAK0401089.1"/>
    <property type="molecule type" value="Genomic_DNA"/>
</dbReference>
<proteinExistence type="predicted"/>
<keyword evidence="1" id="KW-0472">Membrane</keyword>
<dbReference type="InterPro" id="IPR019422">
    <property type="entry name" value="7TM_GPCR_serpentine_rcpt_Srh"/>
</dbReference>
<organism evidence="2 3">
    <name type="scientific">Steinernema hermaphroditum</name>
    <dbReference type="NCBI Taxonomy" id="289476"/>
    <lineage>
        <taxon>Eukaryota</taxon>
        <taxon>Metazoa</taxon>
        <taxon>Ecdysozoa</taxon>
        <taxon>Nematoda</taxon>
        <taxon>Chromadorea</taxon>
        <taxon>Rhabditida</taxon>
        <taxon>Tylenchina</taxon>
        <taxon>Panagrolaimomorpha</taxon>
        <taxon>Strongyloidoidea</taxon>
        <taxon>Steinernematidae</taxon>
        <taxon>Steinernema</taxon>
    </lineage>
</organism>
<reference evidence="2" key="1">
    <citation type="submission" date="2023-06" db="EMBL/GenBank/DDBJ databases">
        <title>Genomic analysis of the entomopathogenic nematode Steinernema hermaphroditum.</title>
        <authorList>
            <person name="Schwarz E.M."/>
            <person name="Heppert J.K."/>
            <person name="Baniya A."/>
            <person name="Schwartz H.T."/>
            <person name="Tan C.-H."/>
            <person name="Antoshechkin I."/>
            <person name="Sternberg P.W."/>
            <person name="Goodrich-Blair H."/>
            <person name="Dillman A.R."/>
        </authorList>
    </citation>
    <scope>NUCLEOTIDE SEQUENCE</scope>
    <source>
        <strain evidence="2">PS9179</strain>
        <tissue evidence="2">Whole animal</tissue>
    </source>
</reference>
<dbReference type="InterPro" id="IPR053220">
    <property type="entry name" value="Nematode_rcpt-like_serp_H"/>
</dbReference>
<comment type="caution">
    <text evidence="2">The sequence shown here is derived from an EMBL/GenBank/DDBJ whole genome shotgun (WGS) entry which is preliminary data.</text>
</comment>
<dbReference type="AlphaFoldDB" id="A0AA39LL59"/>
<keyword evidence="3" id="KW-1185">Reference proteome</keyword>
<evidence type="ECO:0000256" key="1">
    <source>
        <dbReference type="SAM" id="Phobius"/>
    </source>
</evidence>
<dbReference type="PANTHER" id="PTHR22941">
    <property type="entry name" value="SERPENTINE RECEPTOR"/>
    <property type="match status" value="1"/>
</dbReference>
<accession>A0AA39LL59</accession>
<sequence>MDDNAVTNEKSIGLYRSLLLVNVVISIPLNVLAVYLIIYKSPSHMKTYKYVLLNISFWAFLADVFYEIILIPIPYLDVFGVYSAGLARWFGPFGGFLCLV</sequence>
<feature type="transmembrane region" description="Helical" evidence="1">
    <location>
        <begin position="50"/>
        <end position="73"/>
    </location>
</feature>
<dbReference type="Pfam" id="PF10318">
    <property type="entry name" value="7TM_GPCR_Srh"/>
    <property type="match status" value="1"/>
</dbReference>
<evidence type="ECO:0000313" key="2">
    <source>
        <dbReference type="EMBL" id="KAK0401089.1"/>
    </source>
</evidence>
<keyword evidence="1" id="KW-1133">Transmembrane helix</keyword>
<name>A0AA39LL59_9BILA</name>
<gene>
    <name evidence="2" type="ORF">QR680_015587</name>
</gene>
<evidence type="ECO:0000313" key="3">
    <source>
        <dbReference type="Proteomes" id="UP001175271"/>
    </source>
</evidence>
<keyword evidence="1" id="KW-0812">Transmembrane</keyword>
<feature type="transmembrane region" description="Helical" evidence="1">
    <location>
        <begin position="18"/>
        <end position="38"/>
    </location>
</feature>
<protein>
    <submittedName>
        <fullName evidence="2">Uncharacterized protein</fullName>
    </submittedName>
</protein>
<dbReference type="Proteomes" id="UP001175271">
    <property type="component" value="Unassembled WGS sequence"/>
</dbReference>